<organism evidence="1">
    <name type="scientific">marine metagenome</name>
    <dbReference type="NCBI Taxonomy" id="408172"/>
    <lineage>
        <taxon>unclassified sequences</taxon>
        <taxon>metagenomes</taxon>
        <taxon>ecological metagenomes</taxon>
    </lineage>
</organism>
<reference evidence="1" key="1">
    <citation type="submission" date="2018-05" db="EMBL/GenBank/DDBJ databases">
        <authorList>
            <person name="Lanie J.A."/>
            <person name="Ng W.-L."/>
            <person name="Kazmierczak K.M."/>
            <person name="Andrzejewski T.M."/>
            <person name="Davidsen T.M."/>
            <person name="Wayne K.J."/>
            <person name="Tettelin H."/>
            <person name="Glass J.I."/>
            <person name="Rusch D."/>
            <person name="Podicherti R."/>
            <person name="Tsui H.-C.T."/>
            <person name="Winkler M.E."/>
        </authorList>
    </citation>
    <scope>NUCLEOTIDE SEQUENCE</scope>
</reference>
<accession>A0A383D0T4</accession>
<protein>
    <recommendedName>
        <fullName evidence="2">Membrane fusion protein biotin-lipoyl like domain-containing protein</fullName>
    </recommendedName>
</protein>
<evidence type="ECO:0008006" key="2">
    <source>
        <dbReference type="Google" id="ProtNLM"/>
    </source>
</evidence>
<dbReference type="SUPFAM" id="SSF111369">
    <property type="entry name" value="HlyD-like secretion proteins"/>
    <property type="match status" value="1"/>
</dbReference>
<dbReference type="EMBL" id="UINC01213203">
    <property type="protein sequence ID" value="SVE37873.1"/>
    <property type="molecule type" value="Genomic_DNA"/>
</dbReference>
<gene>
    <name evidence="1" type="ORF">METZ01_LOCUS490727</name>
</gene>
<sequence>MRRLFKFSLPVLLLGGSLVVFLWLKASRVPDQPIEAIEKTWTVTTVSAQRQSLTPTVRLYGRIESPHESHRRTAISADVQQVPVLAGTTVVPGVLLVQLDDRSLQLLLRQREGDLLEIKAQIESEKRRYA</sequence>
<dbReference type="AlphaFoldDB" id="A0A383D0T4"/>
<evidence type="ECO:0000313" key="1">
    <source>
        <dbReference type="EMBL" id="SVE37873.1"/>
    </source>
</evidence>
<name>A0A383D0T4_9ZZZZ</name>
<feature type="non-terminal residue" evidence="1">
    <location>
        <position position="130"/>
    </location>
</feature>
<proteinExistence type="predicted"/>